<accession>A0ACC0C669</accession>
<evidence type="ECO:0000313" key="2">
    <source>
        <dbReference type="Proteomes" id="UP001060085"/>
    </source>
</evidence>
<organism evidence="1 2">
    <name type="scientific">Catharanthus roseus</name>
    <name type="common">Madagascar periwinkle</name>
    <name type="synonym">Vinca rosea</name>
    <dbReference type="NCBI Taxonomy" id="4058"/>
    <lineage>
        <taxon>Eukaryota</taxon>
        <taxon>Viridiplantae</taxon>
        <taxon>Streptophyta</taxon>
        <taxon>Embryophyta</taxon>
        <taxon>Tracheophyta</taxon>
        <taxon>Spermatophyta</taxon>
        <taxon>Magnoliopsida</taxon>
        <taxon>eudicotyledons</taxon>
        <taxon>Gunneridae</taxon>
        <taxon>Pentapetalae</taxon>
        <taxon>asterids</taxon>
        <taxon>lamiids</taxon>
        <taxon>Gentianales</taxon>
        <taxon>Apocynaceae</taxon>
        <taxon>Rauvolfioideae</taxon>
        <taxon>Vinceae</taxon>
        <taxon>Catharanthinae</taxon>
        <taxon>Catharanthus</taxon>
    </lineage>
</organism>
<sequence length="1245" mass="135742">MVETRRSSSSSKRPLSSSSSPLPSGKRSKGVAPAAGASSSTNDASQEAILGAVKETGRESIDQEVRSDDLKLSDGAAIPEKLPEVQVEGEPLVSPMTLGDSAIDAEKGKSIGTLLNRGKKRQLKSNAVVAWGRLVSQCSQNPHVVMNRPIFTVGQGRQCDLCVADSGISTSLCRLKHQESEKGSPLTLLEITGKKGSVQVNGKPYPKCSTVPIHGGDELIFGSSGKHAYIFQPLNNENASSLGILPSVGILESHVGSVKGVPFEARSGDSSAVVVASTLASLSHLRKELSLLPKSSGNEEGVQISSEMPPPSTCEMSENRVGDAVMKESPDKDQPTWGDKSISPSPSVPNEDLNLDRVQMGSIDPELAKAGATTRELRPLLRMLTGSASSEYGNISKILVEQRDIRQLLKDLDPQNLTSTRRQVFKDALQRGLLDPDKIDVSFESFPYYLSETTKNVLIASTYIPLKCNKFTKYTSDLPTVCPRILLSGPTGSDIYQEMLTKALAKHFGAKLLIVDSLLLPGGSTGKEIDLVKENLKPDRASVFAKRAAHAAVTHLKKSASGVEADIPGGSALSSQVQPKQEGSTASSKTYTFKKGDRIKYTGTLQSGFSPLQTPLRGPAYGYRGKVVLAFEDNGASKIGVRFDRSIPDGNDLGGLCEEDHGFFCSADLLRLDSSSDDIDKLAINELFEVASKESKSSSLILFVKDTEKSMVSNPDAYAALKSKLENLPKNVVFIASHTQTDNRKEKSHPGGLLFTKFGSNQTALLDLAFPDNFGRLHDRSKETPKTMKQLTRLFPNKVTIQMPQDEALLSDWKQQLDRDLETLKSQSNIVSIRAVLNRVGLECPDLDELCIKDQALTGENVEKIIGWALSYHFMQSSEASIKETKLSISSESIRYGLNIFLGIQNETKNLKKSLKDVVTENEFEKRLLADVIPPSDIGVTFDDIGALENVKDTLKELVMLPLQRPELFCKGQLTKPCKGILLFGPPGTGKTMLAKAVATEAGANFINISMSSITSKWFGEGEKYVKAVFTLASKIAPSVIFVDEVDSMLGRRENPGEHEAMRKMKNEFMVNWDGLRTKDKERVLVLAATNRPFDLDEAVIRRLPRRLMVNLPDAPNREKILKVILAKEELGPNVDLEAIANMTEGYSGSDLKNLCVTAAHCPIREILEKEKKERALAVAESRPVPALHSSGDVRPLNMVDFKYAHEQVCASVSSESANMNELLQWNELYGEGGSRKKKSLSYFM</sequence>
<name>A0ACC0C669_CATRO</name>
<evidence type="ECO:0000313" key="1">
    <source>
        <dbReference type="EMBL" id="KAI5680431.1"/>
    </source>
</evidence>
<proteinExistence type="predicted"/>
<gene>
    <name evidence="1" type="ORF">M9H77_01658</name>
</gene>
<dbReference type="Proteomes" id="UP001060085">
    <property type="component" value="Linkage Group LG01"/>
</dbReference>
<dbReference type="EMBL" id="CM044701">
    <property type="protein sequence ID" value="KAI5680431.1"/>
    <property type="molecule type" value="Genomic_DNA"/>
</dbReference>
<protein>
    <submittedName>
        <fullName evidence="1">Uncharacterized protein</fullName>
    </submittedName>
</protein>
<reference evidence="2" key="1">
    <citation type="journal article" date="2023" name="Nat. Plants">
        <title>Single-cell RNA sequencing provides a high-resolution roadmap for understanding the multicellular compartmentation of specialized metabolism.</title>
        <authorList>
            <person name="Sun S."/>
            <person name="Shen X."/>
            <person name="Li Y."/>
            <person name="Li Y."/>
            <person name="Wang S."/>
            <person name="Li R."/>
            <person name="Zhang H."/>
            <person name="Shen G."/>
            <person name="Guo B."/>
            <person name="Wei J."/>
            <person name="Xu J."/>
            <person name="St-Pierre B."/>
            <person name="Chen S."/>
            <person name="Sun C."/>
        </authorList>
    </citation>
    <scope>NUCLEOTIDE SEQUENCE [LARGE SCALE GENOMIC DNA]</scope>
</reference>
<comment type="caution">
    <text evidence="1">The sequence shown here is derived from an EMBL/GenBank/DDBJ whole genome shotgun (WGS) entry which is preliminary data.</text>
</comment>
<keyword evidence="2" id="KW-1185">Reference proteome</keyword>